<dbReference type="InterPro" id="IPR036322">
    <property type="entry name" value="WD40_repeat_dom_sf"/>
</dbReference>
<keyword evidence="1" id="KW-0853">WD repeat</keyword>
<proteinExistence type="predicted"/>
<dbReference type="EMBL" id="GL732607">
    <property type="protein sequence ID" value="EFX71750.1"/>
    <property type="molecule type" value="Genomic_DNA"/>
</dbReference>
<dbReference type="InParanoid" id="E9H979"/>
<evidence type="ECO:0000313" key="2">
    <source>
        <dbReference type="EMBL" id="EFX71750.1"/>
    </source>
</evidence>
<dbReference type="InterPro" id="IPR001680">
    <property type="entry name" value="WD40_rpt"/>
</dbReference>
<dbReference type="Gene3D" id="2.130.10.10">
    <property type="entry name" value="YVTN repeat-like/Quinoprotein amine dehydrogenase"/>
    <property type="match status" value="1"/>
</dbReference>
<reference evidence="2 3" key="1">
    <citation type="journal article" date="2011" name="Science">
        <title>The ecoresponsive genome of Daphnia pulex.</title>
        <authorList>
            <person name="Colbourne J.K."/>
            <person name="Pfrender M.E."/>
            <person name="Gilbert D."/>
            <person name="Thomas W.K."/>
            <person name="Tucker A."/>
            <person name="Oakley T.H."/>
            <person name="Tokishita S."/>
            <person name="Aerts A."/>
            <person name="Arnold G.J."/>
            <person name="Basu M.K."/>
            <person name="Bauer D.J."/>
            <person name="Caceres C.E."/>
            <person name="Carmel L."/>
            <person name="Casola C."/>
            <person name="Choi J.H."/>
            <person name="Detter J.C."/>
            <person name="Dong Q."/>
            <person name="Dusheyko S."/>
            <person name="Eads B.D."/>
            <person name="Frohlich T."/>
            <person name="Geiler-Samerotte K.A."/>
            <person name="Gerlach D."/>
            <person name="Hatcher P."/>
            <person name="Jogdeo S."/>
            <person name="Krijgsveld J."/>
            <person name="Kriventseva E.V."/>
            <person name="Kultz D."/>
            <person name="Laforsch C."/>
            <person name="Lindquist E."/>
            <person name="Lopez J."/>
            <person name="Manak J.R."/>
            <person name="Muller J."/>
            <person name="Pangilinan J."/>
            <person name="Patwardhan R.P."/>
            <person name="Pitluck S."/>
            <person name="Pritham E.J."/>
            <person name="Rechtsteiner A."/>
            <person name="Rho M."/>
            <person name="Rogozin I.B."/>
            <person name="Sakarya O."/>
            <person name="Salamov A."/>
            <person name="Schaack S."/>
            <person name="Shapiro H."/>
            <person name="Shiga Y."/>
            <person name="Skalitzky C."/>
            <person name="Smith Z."/>
            <person name="Souvorov A."/>
            <person name="Sung W."/>
            <person name="Tang Z."/>
            <person name="Tsuchiya D."/>
            <person name="Tu H."/>
            <person name="Vos H."/>
            <person name="Wang M."/>
            <person name="Wolf Y.I."/>
            <person name="Yamagata H."/>
            <person name="Yamada T."/>
            <person name="Ye Y."/>
            <person name="Shaw J.R."/>
            <person name="Andrews J."/>
            <person name="Crease T.J."/>
            <person name="Tang H."/>
            <person name="Lucas S.M."/>
            <person name="Robertson H.M."/>
            <person name="Bork P."/>
            <person name="Koonin E.V."/>
            <person name="Zdobnov E.M."/>
            <person name="Grigoriev I.V."/>
            <person name="Lynch M."/>
            <person name="Boore J.L."/>
        </authorList>
    </citation>
    <scope>NUCLEOTIDE SEQUENCE [LARGE SCALE GENOMIC DNA]</scope>
</reference>
<organism evidence="2 3">
    <name type="scientific">Daphnia pulex</name>
    <name type="common">Water flea</name>
    <dbReference type="NCBI Taxonomy" id="6669"/>
    <lineage>
        <taxon>Eukaryota</taxon>
        <taxon>Metazoa</taxon>
        <taxon>Ecdysozoa</taxon>
        <taxon>Arthropoda</taxon>
        <taxon>Crustacea</taxon>
        <taxon>Branchiopoda</taxon>
        <taxon>Diplostraca</taxon>
        <taxon>Cladocera</taxon>
        <taxon>Anomopoda</taxon>
        <taxon>Daphniidae</taxon>
        <taxon>Daphnia</taxon>
    </lineage>
</organism>
<dbReference type="PROSITE" id="PS50082">
    <property type="entry name" value="WD_REPEATS_2"/>
    <property type="match status" value="1"/>
</dbReference>
<gene>
    <name evidence="2" type="ORF">DAPPUDRAFT_111453</name>
</gene>
<accession>E9H979</accession>
<dbReference type="SUPFAM" id="SSF50978">
    <property type="entry name" value="WD40 repeat-like"/>
    <property type="match status" value="1"/>
</dbReference>
<name>E9H979_DAPPU</name>
<sequence length="146" mass="16304">MDNGQIVVWTDFEENLNQILIQHSLSILSLSFSPSGRFLSSLDASGKIVIWLPEHIHDKVAPLAPKGPNFPNEPSEPICLMSHLFPFAPFKPDGPLGRLSNISLWTCFPRGSDIRCGNRSTRAMQIHFVEDGSLPQQHPAKDFFPI</sequence>
<dbReference type="Proteomes" id="UP000000305">
    <property type="component" value="Unassembled WGS sequence"/>
</dbReference>
<evidence type="ECO:0000313" key="3">
    <source>
        <dbReference type="Proteomes" id="UP000000305"/>
    </source>
</evidence>
<evidence type="ECO:0000256" key="1">
    <source>
        <dbReference type="PROSITE-ProRule" id="PRU00221"/>
    </source>
</evidence>
<dbReference type="HOGENOM" id="CLU_1779332_0_0_1"/>
<keyword evidence="3" id="KW-1185">Reference proteome</keyword>
<protein>
    <submittedName>
        <fullName evidence="2">Uncharacterized protein</fullName>
    </submittedName>
</protein>
<dbReference type="KEGG" id="dpx:DAPPUDRAFT_111453"/>
<feature type="repeat" description="WD" evidence="1">
    <location>
        <begin position="20"/>
        <end position="51"/>
    </location>
</feature>
<dbReference type="InterPro" id="IPR015943">
    <property type="entry name" value="WD40/YVTN_repeat-like_dom_sf"/>
</dbReference>
<dbReference type="AlphaFoldDB" id="E9H979"/>